<name>A0A6A5KTW8_9PLEO</name>
<keyword evidence="2 7" id="KW-0812">Transmembrane</keyword>
<dbReference type="GO" id="GO:0042147">
    <property type="term" value="P:retrograde transport, endosome to Golgi"/>
    <property type="evidence" value="ECO:0007669"/>
    <property type="project" value="InterPro"/>
</dbReference>
<comment type="subcellular location">
    <subcellularLocation>
        <location evidence="1">Golgi apparatus membrane</location>
        <topology evidence="1">Multi-pass membrane protein</topology>
    </subcellularLocation>
</comment>
<evidence type="ECO:0000313" key="8">
    <source>
        <dbReference type="EMBL" id="KAF1837083.1"/>
    </source>
</evidence>
<dbReference type="GO" id="GO:0030134">
    <property type="term" value="C:COPII-coated ER to Golgi transport vesicle"/>
    <property type="evidence" value="ECO:0007669"/>
    <property type="project" value="TreeGrafter"/>
</dbReference>
<evidence type="ECO:0000256" key="2">
    <source>
        <dbReference type="ARBA" id="ARBA00022692"/>
    </source>
</evidence>
<dbReference type="OrthoDB" id="204784at2759"/>
<keyword evidence="5 7" id="KW-0472">Membrane</keyword>
<dbReference type="GO" id="GO:0005783">
    <property type="term" value="C:endoplasmic reticulum"/>
    <property type="evidence" value="ECO:0007669"/>
    <property type="project" value="TreeGrafter"/>
</dbReference>
<evidence type="ECO:0000256" key="5">
    <source>
        <dbReference type="ARBA" id="ARBA00023136"/>
    </source>
</evidence>
<reference evidence="8" key="1">
    <citation type="submission" date="2020-01" db="EMBL/GenBank/DDBJ databases">
        <authorList>
            <consortium name="DOE Joint Genome Institute"/>
            <person name="Haridas S."/>
            <person name="Albert R."/>
            <person name="Binder M."/>
            <person name="Bloem J."/>
            <person name="Labutti K."/>
            <person name="Salamov A."/>
            <person name="Andreopoulos B."/>
            <person name="Baker S.E."/>
            <person name="Barry K."/>
            <person name="Bills G."/>
            <person name="Bluhm B.H."/>
            <person name="Cannon C."/>
            <person name="Castanera R."/>
            <person name="Culley D.E."/>
            <person name="Daum C."/>
            <person name="Ezra D."/>
            <person name="Gonzalez J.B."/>
            <person name="Henrissat B."/>
            <person name="Kuo A."/>
            <person name="Liang C."/>
            <person name="Lipzen A."/>
            <person name="Lutzoni F."/>
            <person name="Magnuson J."/>
            <person name="Mondo S."/>
            <person name="Nolan M."/>
            <person name="Ohm R."/>
            <person name="Pangilinan J."/>
            <person name="Park H.-J."/>
            <person name="Ramirez L."/>
            <person name="Alfaro M."/>
            <person name="Sun H."/>
            <person name="Tritt A."/>
            <person name="Yoshinaga Y."/>
            <person name="Zwiers L.-H."/>
            <person name="Turgeon B.G."/>
            <person name="Goodwin S.B."/>
            <person name="Spatafora J.W."/>
            <person name="Crous P.W."/>
            <person name="Grigoriev I.V."/>
        </authorList>
    </citation>
    <scope>NUCLEOTIDE SEQUENCE</scope>
    <source>
        <strain evidence="8">P77</strain>
    </source>
</reference>
<dbReference type="Pfam" id="PF04178">
    <property type="entry name" value="Got1"/>
    <property type="match status" value="1"/>
</dbReference>
<dbReference type="GO" id="GO:0005829">
    <property type="term" value="C:cytosol"/>
    <property type="evidence" value="ECO:0007669"/>
    <property type="project" value="GOC"/>
</dbReference>
<feature type="transmembrane region" description="Helical" evidence="7">
    <location>
        <begin position="99"/>
        <end position="118"/>
    </location>
</feature>
<evidence type="ECO:0000256" key="6">
    <source>
        <dbReference type="ARBA" id="ARBA00025799"/>
    </source>
</evidence>
<dbReference type="PANTHER" id="PTHR21493">
    <property type="entry name" value="CGI-141-RELATED/LIPASE CONTAINING PROTEIN"/>
    <property type="match status" value="1"/>
</dbReference>
<dbReference type="EMBL" id="ML975266">
    <property type="protein sequence ID" value="KAF1837083.1"/>
    <property type="molecule type" value="Genomic_DNA"/>
</dbReference>
<organism evidence="8 9">
    <name type="scientific">Decorospora gaudefroyi</name>
    <dbReference type="NCBI Taxonomy" id="184978"/>
    <lineage>
        <taxon>Eukaryota</taxon>
        <taxon>Fungi</taxon>
        <taxon>Dikarya</taxon>
        <taxon>Ascomycota</taxon>
        <taxon>Pezizomycotina</taxon>
        <taxon>Dothideomycetes</taxon>
        <taxon>Pleosporomycetidae</taxon>
        <taxon>Pleosporales</taxon>
        <taxon>Pleosporineae</taxon>
        <taxon>Pleosporaceae</taxon>
        <taxon>Decorospora</taxon>
    </lineage>
</organism>
<evidence type="ECO:0000256" key="1">
    <source>
        <dbReference type="ARBA" id="ARBA00004653"/>
    </source>
</evidence>
<protein>
    <submittedName>
        <fullName evidence="8">Got1-domain-containing protein</fullName>
    </submittedName>
</protein>
<gene>
    <name evidence="8" type="ORF">BDW02DRAFT_492362</name>
</gene>
<dbReference type="Proteomes" id="UP000800040">
    <property type="component" value="Unassembled WGS sequence"/>
</dbReference>
<dbReference type="GO" id="GO:0000139">
    <property type="term" value="C:Golgi membrane"/>
    <property type="evidence" value="ECO:0007669"/>
    <property type="project" value="UniProtKB-SubCell"/>
</dbReference>
<sequence>MPTMWLSDTQKIGVAFCSGGGLFLMGGVMMFFDRAMHILFIIGLTLIIGTTKTVAFFARKQKWKGTLAFVAGISLILMRWAFIGFIIELYGLLVLFGDFLATIAGFVSNVPVIGPYIAKALETISGARRNADLPV</sequence>
<keyword evidence="4" id="KW-0333">Golgi apparatus</keyword>
<evidence type="ECO:0000256" key="3">
    <source>
        <dbReference type="ARBA" id="ARBA00022989"/>
    </source>
</evidence>
<evidence type="ECO:0000313" key="9">
    <source>
        <dbReference type="Proteomes" id="UP000800040"/>
    </source>
</evidence>
<feature type="transmembrane region" description="Helical" evidence="7">
    <location>
        <begin position="65"/>
        <end position="87"/>
    </location>
</feature>
<evidence type="ECO:0000256" key="4">
    <source>
        <dbReference type="ARBA" id="ARBA00023034"/>
    </source>
</evidence>
<comment type="similarity">
    <text evidence="6">Belongs to the GOT1 family.</text>
</comment>
<feature type="transmembrane region" description="Helical" evidence="7">
    <location>
        <begin position="38"/>
        <end position="58"/>
    </location>
</feature>
<keyword evidence="3 7" id="KW-1133">Transmembrane helix</keyword>
<dbReference type="GO" id="GO:0006888">
    <property type="term" value="P:endoplasmic reticulum to Golgi vesicle-mediated transport"/>
    <property type="evidence" value="ECO:0007669"/>
    <property type="project" value="InterPro"/>
</dbReference>
<feature type="transmembrane region" description="Helical" evidence="7">
    <location>
        <begin position="12"/>
        <end position="32"/>
    </location>
</feature>
<dbReference type="GO" id="GO:0000137">
    <property type="term" value="C:Golgi cis cisterna"/>
    <property type="evidence" value="ECO:0007669"/>
    <property type="project" value="TreeGrafter"/>
</dbReference>
<dbReference type="PANTHER" id="PTHR21493:SF9">
    <property type="entry name" value="GOLGI TRANSPORT PROTEIN 1-RELATED"/>
    <property type="match status" value="1"/>
</dbReference>
<accession>A0A6A5KTW8</accession>
<keyword evidence="9" id="KW-1185">Reference proteome</keyword>
<dbReference type="InterPro" id="IPR045176">
    <property type="entry name" value="Got1"/>
</dbReference>
<evidence type="ECO:0000256" key="7">
    <source>
        <dbReference type="SAM" id="Phobius"/>
    </source>
</evidence>
<proteinExistence type="inferred from homology"/>
<dbReference type="AlphaFoldDB" id="A0A6A5KTW8"/>
<dbReference type="InterPro" id="IPR007305">
    <property type="entry name" value="Vesicle_transpt_Got1/SFT2"/>
</dbReference>